<dbReference type="InterPro" id="IPR052058">
    <property type="entry name" value="Alcohol_O-acetyltransferase"/>
</dbReference>
<dbReference type="SUPFAM" id="SSF52777">
    <property type="entry name" value="CoA-dependent acyltransferases"/>
    <property type="match status" value="2"/>
</dbReference>
<dbReference type="InterPro" id="IPR023213">
    <property type="entry name" value="CAT-like_dom_sf"/>
</dbReference>
<protein>
    <recommendedName>
        <fullName evidence="1">Condensation domain-containing protein</fullName>
    </recommendedName>
</protein>
<dbReference type="Gene3D" id="3.30.559.10">
    <property type="entry name" value="Chloramphenicol acetyltransferase-like domain"/>
    <property type="match status" value="1"/>
</dbReference>
<organism evidence="2 3">
    <name type="scientific">Mucilaginibacter gynuensis</name>
    <dbReference type="NCBI Taxonomy" id="1302236"/>
    <lineage>
        <taxon>Bacteria</taxon>
        <taxon>Pseudomonadati</taxon>
        <taxon>Bacteroidota</taxon>
        <taxon>Sphingobacteriia</taxon>
        <taxon>Sphingobacteriales</taxon>
        <taxon>Sphingobacteriaceae</taxon>
        <taxon>Mucilaginibacter</taxon>
    </lineage>
</organism>
<reference evidence="3" key="1">
    <citation type="journal article" date="2019" name="Int. J. Syst. Evol. Microbiol.">
        <title>The Global Catalogue of Microorganisms (GCM) 10K type strain sequencing project: providing services to taxonomists for standard genome sequencing and annotation.</title>
        <authorList>
            <consortium name="The Broad Institute Genomics Platform"/>
            <consortium name="The Broad Institute Genome Sequencing Center for Infectious Disease"/>
            <person name="Wu L."/>
            <person name="Ma J."/>
        </authorList>
    </citation>
    <scope>NUCLEOTIDE SEQUENCE [LARGE SCALE GENOMIC DNA]</scope>
    <source>
        <strain evidence="3">JCM 17705</strain>
    </source>
</reference>
<feature type="domain" description="Condensation" evidence="1">
    <location>
        <begin position="42"/>
        <end position="155"/>
    </location>
</feature>
<dbReference type="PANTHER" id="PTHR28037:SF1">
    <property type="entry name" value="ALCOHOL O-ACETYLTRANSFERASE 1-RELATED"/>
    <property type="match status" value="1"/>
</dbReference>
<comment type="caution">
    <text evidence="2">The sequence shown here is derived from an EMBL/GenBank/DDBJ whole genome shotgun (WGS) entry which is preliminary data.</text>
</comment>
<accession>A0ABP8GLI8</accession>
<proteinExistence type="predicted"/>
<dbReference type="PANTHER" id="PTHR28037">
    <property type="entry name" value="ALCOHOL O-ACETYLTRANSFERASE 1-RELATED"/>
    <property type="match status" value="1"/>
</dbReference>
<gene>
    <name evidence="2" type="ORF">GCM10023149_29480</name>
</gene>
<evidence type="ECO:0000313" key="3">
    <source>
        <dbReference type="Proteomes" id="UP001500582"/>
    </source>
</evidence>
<evidence type="ECO:0000313" key="2">
    <source>
        <dbReference type="EMBL" id="GAA4326575.1"/>
    </source>
</evidence>
<dbReference type="Gene3D" id="3.30.559.30">
    <property type="entry name" value="Nonribosomal peptide synthetase, condensation domain"/>
    <property type="match status" value="1"/>
</dbReference>
<dbReference type="RefSeq" id="WP_345211878.1">
    <property type="nucleotide sequence ID" value="NZ_BAABFT010000007.1"/>
</dbReference>
<dbReference type="InterPro" id="IPR001242">
    <property type="entry name" value="Condensation_dom"/>
</dbReference>
<dbReference type="Proteomes" id="UP001500582">
    <property type="component" value="Unassembled WGS sequence"/>
</dbReference>
<name>A0ABP8GLI8_9SPHI</name>
<sequence>MKRQQNRTLGAFEKTFWLLDQIDSKDFVLAGEIDGLKPAEEWRKAIDQVQRRHPNLSVKITIDEFSRPVFEHVDDLPIPLRVVHAEDNYSWEQEAEKELALRFDTAKGPLLRAVLVQKPHSTVLILAGNHAVADGTSISYLFRDIIKAVSGQELQMMDPQPSNDDTLGLPEDIAIPNTGQVQSLPNVFKKVSPKISSKRIDEGTSQGILERARLEKTTVHGALCAAALIVSRRMRADLNDRKIELISPICSRRPLKLDDNYGLNITTHAVYFEGEQELSFWEIARLAKAGLEGTDTEEHVKNYINFFRGIVFGSSDLHNMIEILKGPFNQELMVTNLGRVKFDTDFGDLKLKAIYGPMVRSGKGMEQTIGAISSNGSLCLTNTSDNPIPGMLDEMEALLAEACELEQVAAN</sequence>
<dbReference type="Pfam" id="PF00668">
    <property type="entry name" value="Condensation"/>
    <property type="match status" value="1"/>
</dbReference>
<keyword evidence="3" id="KW-1185">Reference proteome</keyword>
<evidence type="ECO:0000259" key="1">
    <source>
        <dbReference type="Pfam" id="PF00668"/>
    </source>
</evidence>
<dbReference type="EMBL" id="BAABFT010000007">
    <property type="protein sequence ID" value="GAA4326575.1"/>
    <property type="molecule type" value="Genomic_DNA"/>
</dbReference>